<sequence length="1157" mass="132932">MENFFLNRVITKKNLSELFLTSLRLRGTTITANRADTIKALSFDYVTQSGISLSIEDLKIPPEKKILLEKTFKIIQVIKNKFKLGDLTYVEQIQYMISVWNKTSESLKQLVVQYYKSRDPFNSIYMMAFSGARSNINQVKQLIGMRGLMSDPQGEIINLPIYNNFREGLSLTDYFISSYGARKGLVDTALRTANSGYLTRRLVDVAQDIIIKELDCQSKLGILIECNNLCKKREKTLKTMLLGRVLAQDIFDPKLNQKKINKNQLITVNNINNLINVHPGHLLIRSPLTCQSINSICQKCYGWNLSTESFIKLGEAVGIIAAQSIGEPGTQLTMRTFHTGGVFSGEIHKTIISSGSFFVQYSSSLHYKEKRTYFGGLALILLKNSFISLIDSHNRKKYIFLKEGSFLFVKNNSKIIYNQIIAESPLFKNKSNKYKYKIIKSDESGIVKIQFLDKKNKTQELIKVVWLLYGEVFTIPRYTSLIIAKNAMIKKNTLFAFGYIVSKENGQIFLLNKKRQGFEQIFIIVYFKRFEHLLIFNPKKKKIVLNLYHQKFILYDILSKPVKNKEIIGHLISDLYNTKTGGIIKYLNLVVINKPLKRTINSYEIIKSGYILWISEETHQVNRPASLLLIKTGTFIDAGTEIFKNIFAYNSGILEVISVNNIIKELIIKPGKLYLINNLFEKKIFSKKKRGFIKPGDNFLENHKSHALIYWEYLENNFKPYLLVRDITLYYIHYTKNNFESKNNSFQLKIIKRIAYQDGERIKSIKGITLVNHYLQININEQYSHLKCFLQLKSINSKKTKFNLNIFLSDIIYLKQVSNYRSNNLYQKNSMLVKDKDFVRKGSSLVKTEIFSKISGMIDYKTNEKDLIQNIIITKNIYIRKIQISSKNKIVINLYDWIYAGEQITETLKSNQSGQVVQITDNYILLHIGKPYLVAKNSILHVKNYDLIKKGDNIFTVKLYKTITGDIIQGLPKVEEILEARKKINSHSSFHQLLLNNFIKLRKIGLSTLLAVEKSFLEIQIILIKEIYNTYQSQGVSISFKHIELIVKQMTSKVKIEQGGNTEYLPGEIISFEEVKKNNKILKSKDKKLAEYSPVLLGITQSSLRTKSFISAASFQETTTILAESAIAGKLDLLQGLKENVIVGRLIPAGTGFKKSF</sequence>
<dbReference type="Gene3D" id="1.10.132.30">
    <property type="match status" value="1"/>
</dbReference>
<evidence type="ECO:0000313" key="10">
    <source>
        <dbReference type="EMBL" id="QJH88399.1"/>
    </source>
</evidence>
<dbReference type="InterPro" id="IPR042102">
    <property type="entry name" value="RNA_pol_Rpb1_3_sf"/>
</dbReference>
<evidence type="ECO:0000256" key="3">
    <source>
        <dbReference type="ARBA" id="ARBA00022679"/>
    </source>
</evidence>
<dbReference type="AlphaFoldDB" id="A0A6M3WXK1"/>
<dbReference type="GO" id="GO:0003677">
    <property type="term" value="F:DNA binding"/>
    <property type="evidence" value="ECO:0007669"/>
    <property type="project" value="InterPro"/>
</dbReference>
<geneLocation type="chloroplast" evidence="10"/>
<keyword evidence="3" id="KW-0808">Transferase</keyword>
<evidence type="ECO:0000256" key="2">
    <source>
        <dbReference type="ARBA" id="ARBA00022478"/>
    </source>
</evidence>
<dbReference type="Gene3D" id="1.10.1790.20">
    <property type="match status" value="1"/>
</dbReference>
<gene>
    <name evidence="10" type="primary">rpoC2</name>
</gene>
<keyword evidence="5" id="KW-0479">Metal-binding</keyword>
<dbReference type="PANTHER" id="PTHR19376">
    <property type="entry name" value="DNA-DIRECTED RNA POLYMERASE"/>
    <property type="match status" value="1"/>
</dbReference>
<evidence type="ECO:0000256" key="7">
    <source>
        <dbReference type="ARBA" id="ARBA00023163"/>
    </source>
</evidence>
<dbReference type="Gene3D" id="1.10.150.390">
    <property type="match status" value="1"/>
</dbReference>
<evidence type="ECO:0000256" key="4">
    <source>
        <dbReference type="ARBA" id="ARBA00022695"/>
    </source>
</evidence>
<dbReference type="NCBIfam" id="TIGR02388">
    <property type="entry name" value="rpoC2_cyan"/>
    <property type="match status" value="1"/>
</dbReference>
<dbReference type="Pfam" id="PF05000">
    <property type="entry name" value="RNA_pol_Rpb1_4"/>
    <property type="match status" value="1"/>
</dbReference>
<evidence type="ECO:0000256" key="6">
    <source>
        <dbReference type="ARBA" id="ARBA00022833"/>
    </source>
</evidence>
<keyword evidence="2" id="KW-0240">DNA-directed RNA polymerase</keyword>
<keyword evidence="6" id="KW-0862">Zinc</keyword>
<dbReference type="PANTHER" id="PTHR19376:SF68">
    <property type="entry name" value="DNA-DIRECTED RNA POLYMERASE SUBUNIT BETA"/>
    <property type="match status" value="1"/>
</dbReference>
<dbReference type="CDD" id="cd02655">
    <property type="entry name" value="RNAP_beta'_C"/>
    <property type="match status" value="1"/>
</dbReference>
<keyword evidence="10" id="KW-0150">Chloroplast</keyword>
<feature type="domain" description="RNA polymerase Rpb1" evidence="9">
    <location>
        <begin position="88"/>
        <end position="157"/>
    </location>
</feature>
<name>A0A6M3WXK1_9FLOR</name>
<organism evidence="10">
    <name type="scientific">Pterocladiophila hemisphaerica</name>
    <dbReference type="NCBI Taxonomy" id="2712948"/>
    <lineage>
        <taxon>Eukaryota</taxon>
        <taxon>Rhodophyta</taxon>
        <taxon>Florideophyceae</taxon>
        <taxon>Rhodymeniophycidae</taxon>
        <taxon>Gracilariales</taxon>
        <taxon>Pterocladiophilaceae</taxon>
        <taxon>Pterocladiophila</taxon>
    </lineage>
</organism>
<accession>A0A6M3WXK1</accession>
<proteinExistence type="predicted"/>
<dbReference type="Gene3D" id="1.10.274.100">
    <property type="entry name" value="RNA polymerase Rpb1, domain 3"/>
    <property type="match status" value="1"/>
</dbReference>
<dbReference type="Pfam" id="PF04998">
    <property type="entry name" value="RNA_pol_Rpb1_5"/>
    <property type="match status" value="1"/>
</dbReference>
<dbReference type="GO" id="GO:0003899">
    <property type="term" value="F:DNA-directed RNA polymerase activity"/>
    <property type="evidence" value="ECO:0007669"/>
    <property type="project" value="UniProtKB-EC"/>
</dbReference>
<keyword evidence="4" id="KW-0548">Nucleotidyltransferase</keyword>
<keyword evidence="10" id="KW-0934">Plastid</keyword>
<evidence type="ECO:0000259" key="8">
    <source>
        <dbReference type="Pfam" id="PF04998"/>
    </source>
</evidence>
<dbReference type="InterPro" id="IPR045867">
    <property type="entry name" value="DNA-dir_RpoC_beta_prime"/>
</dbReference>
<evidence type="ECO:0000256" key="5">
    <source>
        <dbReference type="ARBA" id="ARBA00022723"/>
    </source>
</evidence>
<dbReference type="EC" id="2.7.7.6" evidence="1"/>
<evidence type="ECO:0000256" key="1">
    <source>
        <dbReference type="ARBA" id="ARBA00012418"/>
    </source>
</evidence>
<dbReference type="InterPro" id="IPR007081">
    <property type="entry name" value="RNA_pol_Rpb1_5"/>
</dbReference>
<keyword evidence="7" id="KW-0804">Transcription</keyword>
<dbReference type="InterPro" id="IPR012756">
    <property type="entry name" value="DNA-dir_RpoC2_beta_pp"/>
</dbReference>
<dbReference type="GO" id="GO:0046872">
    <property type="term" value="F:metal ion binding"/>
    <property type="evidence" value="ECO:0007669"/>
    <property type="project" value="UniProtKB-KW"/>
</dbReference>
<protein>
    <recommendedName>
        <fullName evidence="1">DNA-directed RNA polymerase</fullName>
        <ecNumber evidence="1">2.7.7.6</ecNumber>
    </recommendedName>
</protein>
<feature type="domain" description="RNA polymerase Rpb1" evidence="8">
    <location>
        <begin position="168"/>
        <end position="1100"/>
    </location>
</feature>
<dbReference type="GO" id="GO:0006351">
    <property type="term" value="P:DNA-templated transcription"/>
    <property type="evidence" value="ECO:0007669"/>
    <property type="project" value="InterPro"/>
</dbReference>
<evidence type="ECO:0000259" key="9">
    <source>
        <dbReference type="Pfam" id="PF05000"/>
    </source>
</evidence>
<dbReference type="EMBL" id="MT117918">
    <property type="protein sequence ID" value="QJH88399.1"/>
    <property type="molecule type" value="Genomic_DNA"/>
</dbReference>
<dbReference type="SUPFAM" id="SSF64484">
    <property type="entry name" value="beta and beta-prime subunits of DNA dependent RNA-polymerase"/>
    <property type="match status" value="1"/>
</dbReference>
<dbReference type="GO" id="GO:0000428">
    <property type="term" value="C:DNA-directed RNA polymerase complex"/>
    <property type="evidence" value="ECO:0007669"/>
    <property type="project" value="UniProtKB-KW"/>
</dbReference>
<reference evidence="10" key="1">
    <citation type="journal article" date="2020" name="J. Phycol.">
        <title>The Organelle Genomes in the Photosynthetic Red Algal Parasite Pterocladiophila hemisphaerica (Florideophyceae, Rhodophyta) Have Elevated Substitution Rates and Extreme Gene Loss in the Plastid Genome.</title>
        <authorList>
            <person name="Preuss M."/>
            <person name="Verbruggen H."/>
            <person name="Zuccarello G.C."/>
        </authorList>
    </citation>
    <scope>NUCLEOTIDE SEQUENCE</scope>
</reference>
<dbReference type="InterPro" id="IPR038120">
    <property type="entry name" value="Rpb1_funnel_sf"/>
</dbReference>
<dbReference type="InterPro" id="IPR007083">
    <property type="entry name" value="RNA_pol_Rpb1_4"/>
</dbReference>